<dbReference type="Proteomes" id="UP000789595">
    <property type="component" value="Unassembled WGS sequence"/>
</dbReference>
<evidence type="ECO:0000313" key="4">
    <source>
        <dbReference type="EMBL" id="CAH0366664.1"/>
    </source>
</evidence>
<feature type="compositionally biased region" description="Basic residues" evidence="2">
    <location>
        <begin position="387"/>
        <end position="397"/>
    </location>
</feature>
<accession>A0A8J2SEC8</accession>
<feature type="compositionally biased region" description="Low complexity" evidence="2">
    <location>
        <begin position="95"/>
        <end position="109"/>
    </location>
</feature>
<feature type="compositionally biased region" description="Basic and acidic residues" evidence="2">
    <location>
        <begin position="54"/>
        <end position="66"/>
    </location>
</feature>
<comment type="caution">
    <text evidence="4">The sequence shown here is derived from an EMBL/GenBank/DDBJ whole genome shotgun (WGS) entry which is preliminary data.</text>
</comment>
<proteinExistence type="predicted"/>
<evidence type="ECO:0000256" key="2">
    <source>
        <dbReference type="SAM" id="MobiDB-lite"/>
    </source>
</evidence>
<dbReference type="InterPro" id="IPR000504">
    <property type="entry name" value="RRM_dom"/>
</dbReference>
<evidence type="ECO:0000313" key="5">
    <source>
        <dbReference type="Proteomes" id="UP000789595"/>
    </source>
</evidence>
<feature type="region of interest" description="Disordered" evidence="2">
    <location>
        <begin position="376"/>
        <end position="397"/>
    </location>
</feature>
<dbReference type="InterPro" id="IPR035979">
    <property type="entry name" value="RBD_domain_sf"/>
</dbReference>
<gene>
    <name evidence="4" type="ORF">PECAL_1P31700</name>
</gene>
<sequence length="397" mass="42092">LGKGQIAELNPIAAQNHRENTSLHCECRAKSSPAIRSAQPRVTHSLHCLPAMAKGEEKKKRRRDDDASPDAAALPDDAKRKKKDKKKKKRREADAAPPAAEAQPVAGAVPPAPADAPAKKKKKKPRWRDQRALTLVVTQLSYEADASAVAEALAVDGRRPTVRLVTDQAASANNRKHAGLAYAVYDTADDATTAAATTYTINGRAVQIKPLDADHDDTGRRTAAAKEKKGSADAQAVDSYIVEKGLDGVLDGGVKKALQNAGYRVACRVCRDVAKALGGDAVVENPNAYALGVLRNAAADAPAYRLTAAHVDALIDQSVAAAPDKLGRADVDQRCRSYMREFSEGEVVDALSKCVKRMGRPGIGSASVYLMGLLKHSKEKPPAPGKGRGRGRGKGAD</sequence>
<keyword evidence="5" id="KW-1185">Reference proteome</keyword>
<evidence type="ECO:0000256" key="1">
    <source>
        <dbReference type="PROSITE-ProRule" id="PRU00176"/>
    </source>
</evidence>
<evidence type="ECO:0000259" key="3">
    <source>
        <dbReference type="PROSITE" id="PS50102"/>
    </source>
</evidence>
<dbReference type="OrthoDB" id="10669792at2759"/>
<feature type="compositionally biased region" description="Basic residues" evidence="2">
    <location>
        <begin position="80"/>
        <end position="90"/>
    </location>
</feature>
<dbReference type="SUPFAM" id="SSF54928">
    <property type="entry name" value="RNA-binding domain, RBD"/>
    <property type="match status" value="1"/>
</dbReference>
<feature type="domain" description="RRM" evidence="3">
    <location>
        <begin position="133"/>
        <end position="218"/>
    </location>
</feature>
<feature type="non-terminal residue" evidence="4">
    <location>
        <position position="397"/>
    </location>
</feature>
<dbReference type="Gene3D" id="3.30.70.330">
    <property type="match status" value="1"/>
</dbReference>
<organism evidence="4 5">
    <name type="scientific">Pelagomonas calceolata</name>
    <dbReference type="NCBI Taxonomy" id="35677"/>
    <lineage>
        <taxon>Eukaryota</taxon>
        <taxon>Sar</taxon>
        <taxon>Stramenopiles</taxon>
        <taxon>Ochrophyta</taxon>
        <taxon>Pelagophyceae</taxon>
        <taxon>Pelagomonadales</taxon>
        <taxon>Pelagomonadaceae</taxon>
        <taxon>Pelagomonas</taxon>
    </lineage>
</organism>
<feature type="non-terminal residue" evidence="4">
    <location>
        <position position="1"/>
    </location>
</feature>
<dbReference type="AlphaFoldDB" id="A0A8J2SEC8"/>
<feature type="region of interest" description="Disordered" evidence="2">
    <location>
        <begin position="32"/>
        <end position="128"/>
    </location>
</feature>
<dbReference type="PROSITE" id="PS50102">
    <property type="entry name" value="RRM"/>
    <property type="match status" value="1"/>
</dbReference>
<dbReference type="InterPro" id="IPR012677">
    <property type="entry name" value="Nucleotide-bd_a/b_plait_sf"/>
</dbReference>
<reference evidence="4" key="1">
    <citation type="submission" date="2021-11" db="EMBL/GenBank/DDBJ databases">
        <authorList>
            <consortium name="Genoscope - CEA"/>
            <person name="William W."/>
        </authorList>
    </citation>
    <scope>NUCLEOTIDE SEQUENCE</scope>
</reference>
<protein>
    <recommendedName>
        <fullName evidence="3">RRM domain-containing protein</fullName>
    </recommendedName>
</protein>
<keyword evidence="1" id="KW-0694">RNA-binding</keyword>
<name>A0A8J2SEC8_9STRA</name>
<dbReference type="EMBL" id="CAKKNE010000001">
    <property type="protein sequence ID" value="CAH0366664.1"/>
    <property type="molecule type" value="Genomic_DNA"/>
</dbReference>
<dbReference type="GO" id="GO:0003723">
    <property type="term" value="F:RNA binding"/>
    <property type="evidence" value="ECO:0007669"/>
    <property type="project" value="UniProtKB-UniRule"/>
</dbReference>